<dbReference type="InterPro" id="IPR029044">
    <property type="entry name" value="Nucleotide-diphossugar_trans"/>
</dbReference>
<evidence type="ECO:0000259" key="2">
    <source>
        <dbReference type="Pfam" id="PF12804"/>
    </source>
</evidence>
<organism evidence="3 4">
    <name type="scientific">Paracoccus stylophorae</name>
    <dbReference type="NCBI Taxonomy" id="659350"/>
    <lineage>
        <taxon>Bacteria</taxon>
        <taxon>Pseudomonadati</taxon>
        <taxon>Pseudomonadota</taxon>
        <taxon>Alphaproteobacteria</taxon>
        <taxon>Rhodobacterales</taxon>
        <taxon>Paracoccaceae</taxon>
        <taxon>Paracoccus</taxon>
    </lineage>
</organism>
<gene>
    <name evidence="3" type="ORF">JHW45_04345</name>
</gene>
<dbReference type="PANTHER" id="PTHR43777:SF1">
    <property type="entry name" value="MOLYBDENUM COFACTOR CYTIDYLYLTRANSFERASE"/>
    <property type="match status" value="1"/>
</dbReference>
<keyword evidence="4" id="KW-1185">Reference proteome</keyword>
<proteinExistence type="predicted"/>
<dbReference type="RefSeq" id="WP_272859731.1">
    <property type="nucleotide sequence ID" value="NZ_CP067134.1"/>
</dbReference>
<dbReference type="SUPFAM" id="SSF53448">
    <property type="entry name" value="Nucleotide-diphospho-sugar transferases"/>
    <property type="match status" value="1"/>
</dbReference>
<evidence type="ECO:0000313" key="4">
    <source>
        <dbReference type="Proteomes" id="UP001218412"/>
    </source>
</evidence>
<dbReference type="PANTHER" id="PTHR43777">
    <property type="entry name" value="MOLYBDENUM COFACTOR CYTIDYLYLTRANSFERASE"/>
    <property type="match status" value="1"/>
</dbReference>
<accession>A0ABY7SXG3</accession>
<dbReference type="EMBL" id="CP067134">
    <property type="protein sequence ID" value="WCR11621.1"/>
    <property type="molecule type" value="Genomic_DNA"/>
</dbReference>
<evidence type="ECO:0000256" key="1">
    <source>
        <dbReference type="ARBA" id="ARBA00022842"/>
    </source>
</evidence>
<sequence length="185" mass="19352">MIRAGLLLAAGASRRFGADDKLLATLRGRPLIAHAADALRATPLDRRLAVIANPALTPHLDGFQVLHLQSAAQSDSLRAGLMALGRPDRVLIVLGDMPGVGADHLRRVLAAATDDRPSASRDHGPPMPPACFPAGWLDRLTSLTGDRGAGSLIRDLPDDALIDASGRLGDIDSADDLATWQGADP</sequence>
<dbReference type="InterPro" id="IPR025877">
    <property type="entry name" value="MobA-like_NTP_Trfase"/>
</dbReference>
<name>A0ABY7SXG3_9RHOB</name>
<feature type="domain" description="MobA-like NTP transferase" evidence="2">
    <location>
        <begin position="5"/>
        <end position="156"/>
    </location>
</feature>
<evidence type="ECO:0000313" key="3">
    <source>
        <dbReference type="EMBL" id="WCR11621.1"/>
    </source>
</evidence>
<protein>
    <submittedName>
        <fullName evidence="3">Nucleotidyltransferase family protein</fullName>
    </submittedName>
</protein>
<keyword evidence="1" id="KW-0460">Magnesium</keyword>
<dbReference type="Pfam" id="PF12804">
    <property type="entry name" value="NTP_transf_3"/>
    <property type="match status" value="1"/>
</dbReference>
<reference evidence="3 4" key="1">
    <citation type="submission" date="2021-01" db="EMBL/GenBank/DDBJ databases">
        <title>Biogeographic distribution of Paracoccus.</title>
        <authorList>
            <person name="Hollensteiner J."/>
            <person name="Leineberger J."/>
            <person name="Brinkhoff T."/>
            <person name="Daniel R."/>
        </authorList>
    </citation>
    <scope>NUCLEOTIDE SEQUENCE [LARGE SCALE GENOMIC DNA]</scope>
    <source>
        <strain evidence="3 4">LMG25392</strain>
    </source>
</reference>
<dbReference type="Gene3D" id="3.90.550.10">
    <property type="entry name" value="Spore Coat Polysaccharide Biosynthesis Protein SpsA, Chain A"/>
    <property type="match status" value="1"/>
</dbReference>
<dbReference type="Proteomes" id="UP001218412">
    <property type="component" value="Chromosome"/>
</dbReference>
<dbReference type="CDD" id="cd04182">
    <property type="entry name" value="GT_2_like_f"/>
    <property type="match status" value="1"/>
</dbReference>